<dbReference type="AlphaFoldDB" id="A0A841K0D5"/>
<dbReference type="OrthoDB" id="291542at2"/>
<dbReference type="EMBL" id="JACHEK010000007">
    <property type="protein sequence ID" value="MBB6145419.1"/>
    <property type="molecule type" value="Genomic_DNA"/>
</dbReference>
<sequence>MAAALPSNISSLSDAEKFELLDAIWADLEAHAPALSPEQAEELDRRIAAYESDPPAGTPWEQVKAGLPKR</sequence>
<comment type="caution">
    <text evidence="2">The sequence shown here is derived from an EMBL/GenBank/DDBJ whole genome shotgun (WGS) entry which is preliminary data.</text>
</comment>
<feature type="region of interest" description="Disordered" evidence="1">
    <location>
        <begin position="51"/>
        <end position="70"/>
    </location>
</feature>
<dbReference type="Proteomes" id="UP000538666">
    <property type="component" value="Unassembled WGS sequence"/>
</dbReference>
<organism evidence="2 3">
    <name type="scientific">Silvibacterium bohemicum</name>
    <dbReference type="NCBI Taxonomy" id="1577686"/>
    <lineage>
        <taxon>Bacteria</taxon>
        <taxon>Pseudomonadati</taxon>
        <taxon>Acidobacteriota</taxon>
        <taxon>Terriglobia</taxon>
        <taxon>Terriglobales</taxon>
        <taxon>Acidobacteriaceae</taxon>
        <taxon>Silvibacterium</taxon>
    </lineage>
</organism>
<accession>A0A841K0D5</accession>
<evidence type="ECO:0000256" key="1">
    <source>
        <dbReference type="SAM" id="MobiDB-lite"/>
    </source>
</evidence>
<dbReference type="NCBIfam" id="TIGR02574">
    <property type="entry name" value="stabl_TIGR02574"/>
    <property type="match status" value="1"/>
</dbReference>
<evidence type="ECO:0000313" key="2">
    <source>
        <dbReference type="EMBL" id="MBB6145419.1"/>
    </source>
</evidence>
<name>A0A841K0D5_9BACT</name>
<evidence type="ECO:0000313" key="3">
    <source>
        <dbReference type="Proteomes" id="UP000538666"/>
    </source>
</evidence>
<protein>
    <submittedName>
        <fullName evidence="2">Putative addiction module component (TIGR02574 family)</fullName>
    </submittedName>
</protein>
<keyword evidence="3" id="KW-1185">Reference proteome</keyword>
<dbReference type="RefSeq" id="WP_156186035.1">
    <property type="nucleotide sequence ID" value="NZ_JACHEK010000007.1"/>
</dbReference>
<gene>
    <name evidence="2" type="ORF">HNQ77_003380</name>
</gene>
<dbReference type="InterPro" id="IPR013406">
    <property type="entry name" value="CHP02574_addiction_mod"/>
</dbReference>
<dbReference type="Pfam" id="PF09720">
    <property type="entry name" value="Unstab_antitox"/>
    <property type="match status" value="1"/>
</dbReference>
<reference evidence="2 3" key="1">
    <citation type="submission" date="2020-08" db="EMBL/GenBank/DDBJ databases">
        <title>Genomic Encyclopedia of Type Strains, Phase IV (KMG-IV): sequencing the most valuable type-strain genomes for metagenomic binning, comparative biology and taxonomic classification.</title>
        <authorList>
            <person name="Goeker M."/>
        </authorList>
    </citation>
    <scope>NUCLEOTIDE SEQUENCE [LARGE SCALE GENOMIC DNA]</scope>
    <source>
        <strain evidence="2 3">DSM 103733</strain>
    </source>
</reference>
<proteinExistence type="predicted"/>